<evidence type="ECO:0000256" key="5">
    <source>
        <dbReference type="ARBA" id="ARBA00022857"/>
    </source>
</evidence>
<evidence type="ECO:0000313" key="10">
    <source>
        <dbReference type="EMBL" id="WCG22197.1"/>
    </source>
</evidence>
<dbReference type="GO" id="GO:0006730">
    <property type="term" value="P:one-carbon metabolic process"/>
    <property type="evidence" value="ECO:0007669"/>
    <property type="project" value="UniProtKB-KW"/>
</dbReference>
<dbReference type="PRINTS" id="PR00070">
    <property type="entry name" value="DHFR"/>
</dbReference>
<dbReference type="PANTHER" id="PTHR48069:SF3">
    <property type="entry name" value="DIHYDROFOLATE REDUCTASE"/>
    <property type="match status" value="1"/>
</dbReference>
<comment type="similarity">
    <text evidence="2 7 8">Belongs to the dihydrofolate reductase family.</text>
</comment>
<dbReference type="EMBL" id="CP116507">
    <property type="protein sequence ID" value="WCG22197.1"/>
    <property type="molecule type" value="Genomic_DNA"/>
</dbReference>
<dbReference type="InterPro" id="IPR001796">
    <property type="entry name" value="DHFR_dom"/>
</dbReference>
<keyword evidence="4 7" id="KW-0554">One-carbon metabolism</keyword>
<dbReference type="PANTHER" id="PTHR48069">
    <property type="entry name" value="DIHYDROFOLATE REDUCTASE"/>
    <property type="match status" value="1"/>
</dbReference>
<dbReference type="PROSITE" id="PS51330">
    <property type="entry name" value="DHFR_2"/>
    <property type="match status" value="1"/>
</dbReference>
<dbReference type="PIRSF" id="PIRSF000194">
    <property type="entry name" value="DHFR"/>
    <property type="match status" value="1"/>
</dbReference>
<dbReference type="AlphaFoldDB" id="A0AAE9XF81"/>
<keyword evidence="6 7" id="KW-0560">Oxidoreductase</keyword>
<reference evidence="10" key="1">
    <citation type="submission" date="2023-01" db="EMBL/GenBank/DDBJ databases">
        <title>Oxazolidinone resistance genes in florfenicol resistant enterococci from beef cattle and veal calves at slaughter.</title>
        <authorList>
            <person name="Biggel M."/>
        </authorList>
    </citation>
    <scope>NUCLEOTIDE SEQUENCE</scope>
    <source>
        <strain evidence="10">K204-1</strain>
    </source>
</reference>
<dbReference type="SUPFAM" id="SSF53597">
    <property type="entry name" value="Dihydrofolate reductase-like"/>
    <property type="match status" value="1"/>
</dbReference>
<dbReference type="RefSeq" id="WP_248852452.1">
    <property type="nucleotide sequence ID" value="NZ_CP097044.1"/>
</dbReference>
<evidence type="ECO:0000259" key="9">
    <source>
        <dbReference type="PROSITE" id="PS51330"/>
    </source>
</evidence>
<dbReference type="Gene3D" id="3.40.430.10">
    <property type="entry name" value="Dihydrofolate Reductase, subunit A"/>
    <property type="match status" value="1"/>
</dbReference>
<comment type="pathway">
    <text evidence="1 7">Cofactor biosynthesis; tetrahydrofolate biosynthesis; 5,6,7,8-tetrahydrofolate from 7,8-dihydrofolate: step 1/1.</text>
</comment>
<evidence type="ECO:0000313" key="11">
    <source>
        <dbReference type="Proteomes" id="UP001179600"/>
    </source>
</evidence>
<dbReference type="InterPro" id="IPR012259">
    <property type="entry name" value="DHFR"/>
</dbReference>
<comment type="catalytic activity">
    <reaction evidence="7">
        <text>(6S)-5,6,7,8-tetrahydrofolate + NADP(+) = 7,8-dihydrofolate + NADPH + H(+)</text>
        <dbReference type="Rhea" id="RHEA:15009"/>
        <dbReference type="ChEBI" id="CHEBI:15378"/>
        <dbReference type="ChEBI" id="CHEBI:57451"/>
        <dbReference type="ChEBI" id="CHEBI:57453"/>
        <dbReference type="ChEBI" id="CHEBI:57783"/>
        <dbReference type="ChEBI" id="CHEBI:58349"/>
        <dbReference type="EC" id="1.5.1.3"/>
    </reaction>
</comment>
<dbReference type="Proteomes" id="UP001179600">
    <property type="component" value="Chromosome"/>
</dbReference>
<evidence type="ECO:0000256" key="2">
    <source>
        <dbReference type="ARBA" id="ARBA00009539"/>
    </source>
</evidence>
<evidence type="ECO:0000256" key="4">
    <source>
        <dbReference type="ARBA" id="ARBA00022563"/>
    </source>
</evidence>
<dbReference type="GO" id="GO:0046654">
    <property type="term" value="P:tetrahydrofolate biosynthetic process"/>
    <property type="evidence" value="ECO:0007669"/>
    <property type="project" value="InterPro"/>
</dbReference>
<organism evidence="10 11">
    <name type="scientific">Vagococcus lutrae</name>
    <dbReference type="NCBI Taxonomy" id="81947"/>
    <lineage>
        <taxon>Bacteria</taxon>
        <taxon>Bacillati</taxon>
        <taxon>Bacillota</taxon>
        <taxon>Bacilli</taxon>
        <taxon>Lactobacillales</taxon>
        <taxon>Enterococcaceae</taxon>
        <taxon>Vagococcus</taxon>
    </lineage>
</organism>
<gene>
    <name evidence="10" type="ORF">PML95_07280</name>
</gene>
<feature type="domain" description="DHFR" evidence="9">
    <location>
        <begin position="1"/>
        <end position="161"/>
    </location>
</feature>
<evidence type="ECO:0000256" key="3">
    <source>
        <dbReference type="ARBA" id="ARBA00012856"/>
    </source>
</evidence>
<keyword evidence="5 7" id="KW-0521">NADP</keyword>
<evidence type="ECO:0000256" key="7">
    <source>
        <dbReference type="PIRNR" id="PIRNR000194"/>
    </source>
</evidence>
<dbReference type="PROSITE" id="PS00075">
    <property type="entry name" value="DHFR_1"/>
    <property type="match status" value="1"/>
</dbReference>
<comment type="function">
    <text evidence="7">Key enzyme in folate metabolism. Catalyzes an essential reaction for de novo glycine and purine synthesis, and for DNA precursor synthesis.</text>
</comment>
<evidence type="ECO:0000256" key="6">
    <source>
        <dbReference type="ARBA" id="ARBA00023002"/>
    </source>
</evidence>
<dbReference type="InterPro" id="IPR017925">
    <property type="entry name" value="DHFR_CS"/>
</dbReference>
<dbReference type="GO" id="GO:0046452">
    <property type="term" value="P:dihydrofolate metabolic process"/>
    <property type="evidence" value="ECO:0007669"/>
    <property type="project" value="TreeGrafter"/>
</dbReference>
<accession>A0AAE9XF81</accession>
<evidence type="ECO:0000256" key="1">
    <source>
        <dbReference type="ARBA" id="ARBA00004903"/>
    </source>
</evidence>
<evidence type="ECO:0000256" key="8">
    <source>
        <dbReference type="RuleBase" id="RU004474"/>
    </source>
</evidence>
<dbReference type="EC" id="1.5.1.3" evidence="3 7"/>
<dbReference type="GO" id="GO:0004146">
    <property type="term" value="F:dihydrofolate reductase activity"/>
    <property type="evidence" value="ECO:0007669"/>
    <property type="project" value="UniProtKB-EC"/>
</dbReference>
<name>A0AAE9XF81_9ENTE</name>
<dbReference type="GO" id="GO:0050661">
    <property type="term" value="F:NADP binding"/>
    <property type="evidence" value="ECO:0007669"/>
    <property type="project" value="InterPro"/>
</dbReference>
<sequence>MLAAIWAQDEEGLIGKDDALPWRLPNDLSFFRNTTENNTIVMGRKTFEGMNKRPLPNRHTIVLTSDTSYQAEGIQVMHTVEEVLAYAESYDGIVFITGGANVYRQFFPHADILYRTVIHEIFEGDTYIPEPNWDDWSMIDISEGTMDAENRYAHTFETYKRKNS</sequence>
<proteinExistence type="inferred from homology"/>
<dbReference type="InterPro" id="IPR024072">
    <property type="entry name" value="DHFR-like_dom_sf"/>
</dbReference>
<dbReference type="CDD" id="cd00209">
    <property type="entry name" value="DHFR"/>
    <property type="match status" value="1"/>
</dbReference>
<dbReference type="Pfam" id="PF00186">
    <property type="entry name" value="DHFR_1"/>
    <property type="match status" value="1"/>
</dbReference>
<dbReference type="GO" id="GO:0046655">
    <property type="term" value="P:folic acid metabolic process"/>
    <property type="evidence" value="ECO:0007669"/>
    <property type="project" value="TreeGrafter"/>
</dbReference>
<protein>
    <recommendedName>
        <fullName evidence="3 7">Dihydrofolate reductase</fullName>
        <ecNumber evidence="3 7">1.5.1.3</ecNumber>
    </recommendedName>
</protein>
<dbReference type="GO" id="GO:0005829">
    <property type="term" value="C:cytosol"/>
    <property type="evidence" value="ECO:0007669"/>
    <property type="project" value="TreeGrafter"/>
</dbReference>